<evidence type="ECO:0000256" key="1">
    <source>
        <dbReference type="SAM" id="MobiDB-lite"/>
    </source>
</evidence>
<feature type="compositionally biased region" description="Low complexity" evidence="1">
    <location>
        <begin position="1393"/>
        <end position="1403"/>
    </location>
</feature>
<feature type="transmembrane region" description="Helical" evidence="2">
    <location>
        <begin position="79"/>
        <end position="101"/>
    </location>
</feature>
<feature type="region of interest" description="Disordered" evidence="1">
    <location>
        <begin position="1362"/>
        <end position="1450"/>
    </location>
</feature>
<feature type="compositionally biased region" description="Polar residues" evidence="1">
    <location>
        <begin position="1585"/>
        <end position="1594"/>
    </location>
</feature>
<feature type="region of interest" description="Disordered" evidence="1">
    <location>
        <begin position="1057"/>
        <end position="1132"/>
    </location>
</feature>
<reference evidence="3 4" key="1">
    <citation type="journal article" date="2016" name="PLoS Pathog.">
        <title>Biosynthesis of antibiotic leucinostatins in bio-control fungus Purpureocillium lilacinum and their inhibition on phytophthora revealed by genome mining.</title>
        <authorList>
            <person name="Wang G."/>
            <person name="Liu Z."/>
            <person name="Lin R."/>
            <person name="Li E."/>
            <person name="Mao Z."/>
            <person name="Ling J."/>
            <person name="Yang Y."/>
            <person name="Yin W.B."/>
            <person name="Xie B."/>
        </authorList>
    </citation>
    <scope>NUCLEOTIDE SEQUENCE [LARGE SCALE GENOMIC DNA]</scope>
    <source>
        <strain evidence="3">170</strain>
    </source>
</reference>
<name>A0A179G890_METCM</name>
<evidence type="ECO:0000313" key="4">
    <source>
        <dbReference type="Proteomes" id="UP000078397"/>
    </source>
</evidence>
<dbReference type="KEGG" id="pchm:VFPPC_01608"/>
<feature type="compositionally biased region" description="Basic and acidic residues" evidence="1">
    <location>
        <begin position="901"/>
        <end position="914"/>
    </location>
</feature>
<dbReference type="RefSeq" id="XP_018150100.1">
    <property type="nucleotide sequence ID" value="XM_018281402.1"/>
</dbReference>
<feature type="compositionally biased region" description="Acidic residues" evidence="1">
    <location>
        <begin position="1600"/>
        <end position="1609"/>
    </location>
</feature>
<comment type="caution">
    <text evidence="3">The sequence shown here is derived from an EMBL/GenBank/DDBJ whole genome shotgun (WGS) entry which is preliminary data.</text>
</comment>
<feature type="compositionally biased region" description="Polar residues" evidence="1">
    <location>
        <begin position="666"/>
        <end position="678"/>
    </location>
</feature>
<keyword evidence="4" id="KW-1185">Reference proteome</keyword>
<feature type="compositionally biased region" description="Low complexity" evidence="1">
    <location>
        <begin position="1920"/>
        <end position="1931"/>
    </location>
</feature>
<feature type="compositionally biased region" description="Polar residues" evidence="1">
    <location>
        <begin position="890"/>
        <end position="899"/>
    </location>
</feature>
<feature type="transmembrane region" description="Helical" evidence="2">
    <location>
        <begin position="255"/>
        <end position="272"/>
    </location>
</feature>
<feature type="transmembrane region" description="Helical" evidence="2">
    <location>
        <begin position="223"/>
        <end position="243"/>
    </location>
</feature>
<dbReference type="STRING" id="1380566.A0A179G890"/>
<feature type="region of interest" description="Disordered" evidence="1">
    <location>
        <begin position="550"/>
        <end position="853"/>
    </location>
</feature>
<proteinExistence type="predicted"/>
<gene>
    <name evidence="3" type="ORF">VFPPC_01608</name>
</gene>
<feature type="transmembrane region" description="Helical" evidence="2">
    <location>
        <begin position="6"/>
        <end position="27"/>
    </location>
</feature>
<feature type="region of interest" description="Disordered" evidence="1">
    <location>
        <begin position="2052"/>
        <end position="2105"/>
    </location>
</feature>
<feature type="compositionally biased region" description="Low complexity" evidence="1">
    <location>
        <begin position="1974"/>
        <end position="1991"/>
    </location>
</feature>
<dbReference type="Proteomes" id="UP000078397">
    <property type="component" value="Unassembled WGS sequence"/>
</dbReference>
<dbReference type="OrthoDB" id="5370537at2759"/>
<keyword evidence="2" id="KW-1133">Transmembrane helix</keyword>
<keyword evidence="2" id="KW-0812">Transmembrane</keyword>
<feature type="region of interest" description="Disordered" evidence="1">
    <location>
        <begin position="889"/>
        <end position="922"/>
    </location>
</feature>
<feature type="region of interest" description="Disordered" evidence="1">
    <location>
        <begin position="1963"/>
        <end position="1992"/>
    </location>
</feature>
<organism evidence="3 4">
    <name type="scientific">Pochonia chlamydosporia 170</name>
    <dbReference type="NCBI Taxonomy" id="1380566"/>
    <lineage>
        <taxon>Eukaryota</taxon>
        <taxon>Fungi</taxon>
        <taxon>Dikarya</taxon>
        <taxon>Ascomycota</taxon>
        <taxon>Pezizomycotina</taxon>
        <taxon>Sordariomycetes</taxon>
        <taxon>Hypocreomycetidae</taxon>
        <taxon>Hypocreales</taxon>
        <taxon>Clavicipitaceae</taxon>
        <taxon>Pochonia</taxon>
    </lineage>
</organism>
<sequence length="2159" mass="233193">MNNSATDQALVATFALLVAFSLHIPHIPRMIPFSKSKAVLKRLTRRSHLSGAIVCASLGTVLFHLRGGALSLFRGGLRLVLASFLLFASLWAVDGFVATFINQSSPPACQIAVAFAAAFDQLARISLEEFLFWAMKCDTRASFGVLFPQAVIFIRFVLGGIFVGIQRPQFDQVCVATNLLWPLGVAVLCTDAFIVVALVTRASSVGVFSDMKAEGHVGSRSRGIVFTTVAFGVWIPLSVPMILGISTFGVATRTALPAVGVLLVIGFIAFYFKDLVLPQQAIAKLNPPYLKNFPGLSEAPSPPTREIRNQEASTIDSSYPPATFAQVREDARNGGNNLIENSMPSRDRSNALPTISRPSPGQAAAGVGGLPVKGQLFPPARPQPLPAVQAGVQAQPTKKGVIKGGKLVISHPIIQEDELSEQSPLKRIATIDLATAAKQDQERRVNVPQQAINTANIAAPRQSIADTYNQQGSKHLERKQVGASTPVTQMAKTVLSPTEKPPPVSAQGTSSAVLAVPGVENSTVRQRSPKHISQCFQEANPPKILARTASGSEVKDHARQNSILDVPLQPPPRSPLRLLVGKGSPSTPLKTQTNKPFVETLGQTESSNDKESGDAALLTSPQQVSEVPVAGKETASRTKSIASPSKTVRVLVPPVPPLSPRVPPSQSFSDLKSSSGSQRRNNSVSSSIPRSGSVKNNIRPSRQRPTTPPPDIEEGPRKTQVLIRGTTGLPTNPRPRTAKDDANNDQPQTVMSINEIPHSDPSRIKAINNSVATGLGPGTGRDGPEGSASVVNRPRPIPRKVTSVDSKEPPGTPQGLDVPSPNNAAGTKPFILNSTAGSPSQLPPLPLPPLTPKGGQVQIGPTKPFTSPSKVNSLKSNEIAIPTVRLNAVSRPTATQGPGRSQEERLDAERKVRDPTTQPASTSMVDAVSLGYGKRAADAAKYVSKFSIATTMSPEDPPSEYLQSPALALLRLSQEGLKRRSSPVLPMNDLQESATPISINMGQPAAISAAPIPERLASESLNIPVTTRASYSSSMQLNDDDDDKEMVTFMLDRNTYYPKNAASTPPHNRIYGGTEGKRGSWHRRVGENPPTFSDRESMQSRRVPKPPPLQLSRVTRRSKEPAPAMSPLETPRRALDQIQEQLNKFEAPDADDIGLENRRMSLLADIEMEMGMEENRWQNMHNDLARASFSSVGSNAVSPFATELSPLPPQITQSPAIGAINEVPQGSGSNLVVREGHSARPRSSILYTADQVQISRLNAVPARFHAITAEDAAMATQAGATGEEVSAVYRNTPSNATPSPLDNNTVRSPSAVRVELKSTQKEEGASERYDLWQPVNEDGRSRATASQASLWNSASESAIQSAFSLSPGPRPVTRKSAEAAPVDDSGLWDKPSESSGSQSTSSSLWEAKVESPSSTAPRESSGRPQTLRPPRKSRRMTSLPDIVENPEPLENKRGTLGIFQFPWGERSDTATLPPALQNQMFMGLPVNTVTGAPPVFPTLEMQMQILQSQQQSSSFFDHQDEDEAIVDMSEDSDNDDFYGDDDSFDETTLWEIASLLQSDKVPSRESLFPDLNDAHPGSLVAQGPTIPNVSSSRTRVPEPANEEDLESVNDEQSSPPILRRESSSPTLPPPEATLWVNNVFIPSSNGNHGLFQDDKLWGACIADQEPMARAPPRQTEASTITSTSLWSPPTSKVNTPPSKTLWCAKMESHQAAELVVCVREITRPVTPEAEFMWSAPKSTSVKSVGLAEPAPDSWLKYLSLGERSSYSRKRKDEVSIVESQFLWSPDTPQEVTIQWLEPEENALPSVPDHGHTNGPSSILDMISSALPQFVTHATTSTIEAPIQSTIQEPEEVAIPVNGEAIYSVDNAVGPEEDIVTPDPRGNDLWVPVSVLGLDEENQGLFQAGQGVLQRDKKYRRASNPPAALATRPTPRSVRRSLPTLESQTLWVPPTQITYSQDWISLSSIRPRTPPGRLSPESGSESPFSEISSTYSNATGESTVDSFHANHAVTQLKPQFVTDADWMATLKGTGRATRPRDEIEKSVPNWAAALHNIPDEEAPGLSASPQYTEPETSHDQLDGAGSDTEAETDEELSSQVPPIPEEEFNPFRSRRQTQMGGFDPARHHPVFNVYTLDTSDGECHPAAQGYIYTLVNHNPDLIQR</sequence>
<feature type="transmembrane region" description="Helical" evidence="2">
    <location>
        <begin position="179"/>
        <end position="203"/>
    </location>
</feature>
<feature type="compositionally biased region" description="Polar residues" evidence="1">
    <location>
        <begin position="584"/>
        <end position="606"/>
    </location>
</feature>
<keyword evidence="2" id="KW-0472">Membrane</keyword>
<feature type="region of interest" description="Disordered" evidence="1">
    <location>
        <begin position="1566"/>
        <end position="1630"/>
    </location>
</feature>
<feature type="compositionally biased region" description="Pro residues" evidence="1">
    <location>
        <begin position="841"/>
        <end position="851"/>
    </location>
</feature>
<feature type="region of interest" description="Disordered" evidence="1">
    <location>
        <begin position="1911"/>
        <end position="1936"/>
    </location>
</feature>
<feature type="compositionally biased region" description="Pro residues" evidence="1">
    <location>
        <begin position="653"/>
        <end position="663"/>
    </location>
</feature>
<feature type="compositionally biased region" description="Polar residues" evidence="1">
    <location>
        <begin position="637"/>
        <end position="646"/>
    </location>
</feature>
<feature type="region of interest" description="Disordered" evidence="1">
    <location>
        <begin position="1314"/>
        <end position="1348"/>
    </location>
</feature>
<feature type="compositionally biased region" description="Basic and acidic residues" evidence="1">
    <location>
        <begin position="1314"/>
        <end position="1330"/>
    </location>
</feature>
<evidence type="ECO:0000256" key="2">
    <source>
        <dbReference type="SAM" id="Phobius"/>
    </source>
</evidence>
<dbReference type="EMBL" id="LSBJ02000001">
    <property type="protein sequence ID" value="OAQ74017.1"/>
    <property type="molecule type" value="Genomic_DNA"/>
</dbReference>
<feature type="compositionally biased region" description="Polar residues" evidence="1">
    <location>
        <begin position="1290"/>
        <end position="1308"/>
    </location>
</feature>
<protein>
    <submittedName>
        <fullName evidence="3">Uncharacterized protein</fullName>
    </submittedName>
</protein>
<feature type="region of interest" description="Disordered" evidence="1">
    <location>
        <begin position="1290"/>
        <end position="1309"/>
    </location>
</feature>
<dbReference type="GeneID" id="28845396"/>
<evidence type="ECO:0000313" key="3">
    <source>
        <dbReference type="EMBL" id="OAQ74017.1"/>
    </source>
</evidence>
<feature type="compositionally biased region" description="Low complexity" evidence="1">
    <location>
        <begin position="679"/>
        <end position="705"/>
    </location>
</feature>
<feature type="compositionally biased region" description="Polar residues" evidence="1">
    <location>
        <begin position="1411"/>
        <end position="1424"/>
    </location>
</feature>
<feature type="transmembrane region" description="Helical" evidence="2">
    <location>
        <begin position="48"/>
        <end position="67"/>
    </location>
</feature>
<accession>A0A179G890</accession>
<feature type="transmembrane region" description="Helical" evidence="2">
    <location>
        <begin position="147"/>
        <end position="167"/>
    </location>
</feature>